<sequence>MIVARASTEAPGEGIIGAVATHVQQSVPGSDAEAVDYPATLTDYLNSEASGVAAMTKLIQSYVARCPNSKIALLGYSQGAQVVGDVLCGTGEKFFNRTSALSGSLSKNIVAVVQMGDPSHVPGLPQDVGNSTKAGIFPRNNTASCASMASMTQSYCNANDTFCDSGSSIPVHLSYVKVYGTQAAKFIVDKVGTSNGTSTGTTNGNATPTGTPKANEGGATR</sequence>
<dbReference type="GeneID" id="36584432"/>
<dbReference type="STRING" id="1095630.A0A2J6SGW7"/>
<evidence type="ECO:0000256" key="3">
    <source>
        <dbReference type="SAM" id="MobiDB-lite"/>
    </source>
</evidence>
<evidence type="ECO:0000256" key="1">
    <source>
        <dbReference type="ARBA" id="ARBA00022801"/>
    </source>
</evidence>
<organism evidence="4 5">
    <name type="scientific">Hyaloscypha bicolor E</name>
    <dbReference type="NCBI Taxonomy" id="1095630"/>
    <lineage>
        <taxon>Eukaryota</taxon>
        <taxon>Fungi</taxon>
        <taxon>Dikarya</taxon>
        <taxon>Ascomycota</taxon>
        <taxon>Pezizomycotina</taxon>
        <taxon>Leotiomycetes</taxon>
        <taxon>Helotiales</taxon>
        <taxon>Hyaloscyphaceae</taxon>
        <taxon>Hyaloscypha</taxon>
        <taxon>Hyaloscypha bicolor</taxon>
    </lineage>
</organism>
<evidence type="ECO:0000313" key="4">
    <source>
        <dbReference type="EMBL" id="PMD50015.1"/>
    </source>
</evidence>
<dbReference type="SMART" id="SM01110">
    <property type="entry name" value="Cutinase"/>
    <property type="match status" value="1"/>
</dbReference>
<proteinExistence type="predicted"/>
<reference evidence="4 5" key="1">
    <citation type="submission" date="2016-04" db="EMBL/GenBank/DDBJ databases">
        <title>A degradative enzymes factory behind the ericoid mycorrhizal symbiosis.</title>
        <authorList>
            <consortium name="DOE Joint Genome Institute"/>
            <person name="Martino E."/>
            <person name="Morin E."/>
            <person name="Grelet G."/>
            <person name="Kuo A."/>
            <person name="Kohler A."/>
            <person name="Daghino S."/>
            <person name="Barry K."/>
            <person name="Choi C."/>
            <person name="Cichocki N."/>
            <person name="Clum A."/>
            <person name="Copeland A."/>
            <person name="Hainaut M."/>
            <person name="Haridas S."/>
            <person name="Labutti K."/>
            <person name="Lindquist E."/>
            <person name="Lipzen A."/>
            <person name="Khouja H.-R."/>
            <person name="Murat C."/>
            <person name="Ohm R."/>
            <person name="Olson A."/>
            <person name="Spatafora J."/>
            <person name="Veneault-Fourrey C."/>
            <person name="Henrissat B."/>
            <person name="Grigoriev I."/>
            <person name="Martin F."/>
            <person name="Perotto S."/>
        </authorList>
    </citation>
    <scope>NUCLEOTIDE SEQUENCE [LARGE SCALE GENOMIC DNA]</scope>
    <source>
        <strain evidence="4 5">E</strain>
    </source>
</reference>
<feature type="region of interest" description="Disordered" evidence="3">
    <location>
        <begin position="192"/>
        <end position="221"/>
    </location>
</feature>
<dbReference type="Gene3D" id="3.40.50.1820">
    <property type="entry name" value="alpha/beta hydrolase"/>
    <property type="match status" value="1"/>
</dbReference>
<dbReference type="AlphaFoldDB" id="A0A2J6SGW7"/>
<dbReference type="InParanoid" id="A0A2J6SGW7"/>
<protein>
    <submittedName>
        <fullName evidence="4">Carbohydrate esterase family 5 protein</fullName>
    </submittedName>
</protein>
<keyword evidence="5" id="KW-1185">Reference proteome</keyword>
<dbReference type="SUPFAM" id="SSF53474">
    <property type="entry name" value="alpha/beta-Hydrolases"/>
    <property type="match status" value="1"/>
</dbReference>
<dbReference type="Proteomes" id="UP000235371">
    <property type="component" value="Unassembled WGS sequence"/>
</dbReference>
<dbReference type="OrthoDB" id="6020543at2759"/>
<dbReference type="PANTHER" id="PTHR33630:SF9">
    <property type="entry name" value="CUTINASE 4"/>
    <property type="match status" value="1"/>
</dbReference>
<evidence type="ECO:0000256" key="2">
    <source>
        <dbReference type="ARBA" id="ARBA00023157"/>
    </source>
</evidence>
<evidence type="ECO:0000313" key="5">
    <source>
        <dbReference type="Proteomes" id="UP000235371"/>
    </source>
</evidence>
<dbReference type="EMBL" id="KZ613914">
    <property type="protein sequence ID" value="PMD50015.1"/>
    <property type="molecule type" value="Genomic_DNA"/>
</dbReference>
<gene>
    <name evidence="4" type="ORF">K444DRAFT_548123</name>
</gene>
<feature type="compositionally biased region" description="Low complexity" evidence="3">
    <location>
        <begin position="192"/>
        <end position="212"/>
    </location>
</feature>
<keyword evidence="2" id="KW-1015">Disulfide bond</keyword>
<dbReference type="InterPro" id="IPR029058">
    <property type="entry name" value="AB_hydrolase_fold"/>
</dbReference>
<dbReference type="RefSeq" id="XP_024726919.1">
    <property type="nucleotide sequence ID" value="XM_024876353.1"/>
</dbReference>
<dbReference type="PANTHER" id="PTHR33630">
    <property type="entry name" value="CUTINASE RV1984C-RELATED-RELATED"/>
    <property type="match status" value="1"/>
</dbReference>
<dbReference type="Pfam" id="PF01083">
    <property type="entry name" value="Cutinase"/>
    <property type="match status" value="1"/>
</dbReference>
<keyword evidence="1" id="KW-0378">Hydrolase</keyword>
<accession>A0A2J6SGW7</accession>
<dbReference type="InterPro" id="IPR000675">
    <property type="entry name" value="Cutinase/axe"/>
</dbReference>
<name>A0A2J6SGW7_9HELO</name>
<dbReference type="GO" id="GO:0052689">
    <property type="term" value="F:carboxylic ester hydrolase activity"/>
    <property type="evidence" value="ECO:0007669"/>
    <property type="project" value="UniProtKB-ARBA"/>
</dbReference>